<feature type="region of interest" description="Disordered" evidence="3">
    <location>
        <begin position="232"/>
        <end position="270"/>
    </location>
</feature>
<dbReference type="InterPro" id="IPR002164">
    <property type="entry name" value="NAP_family"/>
</dbReference>
<feature type="compositionally biased region" description="Acidic residues" evidence="3">
    <location>
        <begin position="239"/>
        <end position="259"/>
    </location>
</feature>
<proteinExistence type="inferred from homology"/>
<evidence type="ECO:0000256" key="1">
    <source>
        <dbReference type="ARBA" id="ARBA00009947"/>
    </source>
</evidence>
<dbReference type="Pfam" id="PF00956">
    <property type="entry name" value="NAP"/>
    <property type="match status" value="1"/>
</dbReference>
<dbReference type="SUPFAM" id="SSF143113">
    <property type="entry name" value="NAP-like"/>
    <property type="match status" value="1"/>
</dbReference>
<evidence type="ECO:0000313" key="4">
    <source>
        <dbReference type="EMBL" id="TFL06497.1"/>
    </source>
</evidence>
<accession>A0A5C3QYS6</accession>
<reference evidence="4 5" key="1">
    <citation type="journal article" date="2019" name="Nat. Ecol. Evol.">
        <title>Megaphylogeny resolves global patterns of mushroom evolution.</title>
        <authorList>
            <person name="Varga T."/>
            <person name="Krizsan K."/>
            <person name="Foldi C."/>
            <person name="Dima B."/>
            <person name="Sanchez-Garcia M."/>
            <person name="Sanchez-Ramirez S."/>
            <person name="Szollosi G.J."/>
            <person name="Szarkandi J.G."/>
            <person name="Papp V."/>
            <person name="Albert L."/>
            <person name="Andreopoulos W."/>
            <person name="Angelini C."/>
            <person name="Antonin V."/>
            <person name="Barry K.W."/>
            <person name="Bougher N.L."/>
            <person name="Buchanan P."/>
            <person name="Buyck B."/>
            <person name="Bense V."/>
            <person name="Catcheside P."/>
            <person name="Chovatia M."/>
            <person name="Cooper J."/>
            <person name="Damon W."/>
            <person name="Desjardin D."/>
            <person name="Finy P."/>
            <person name="Geml J."/>
            <person name="Haridas S."/>
            <person name="Hughes K."/>
            <person name="Justo A."/>
            <person name="Karasinski D."/>
            <person name="Kautmanova I."/>
            <person name="Kiss B."/>
            <person name="Kocsube S."/>
            <person name="Kotiranta H."/>
            <person name="LaButti K.M."/>
            <person name="Lechner B.E."/>
            <person name="Liimatainen K."/>
            <person name="Lipzen A."/>
            <person name="Lukacs Z."/>
            <person name="Mihaltcheva S."/>
            <person name="Morgado L.N."/>
            <person name="Niskanen T."/>
            <person name="Noordeloos M.E."/>
            <person name="Ohm R.A."/>
            <person name="Ortiz-Santana B."/>
            <person name="Ovrebo C."/>
            <person name="Racz N."/>
            <person name="Riley R."/>
            <person name="Savchenko A."/>
            <person name="Shiryaev A."/>
            <person name="Soop K."/>
            <person name="Spirin V."/>
            <person name="Szebenyi C."/>
            <person name="Tomsovsky M."/>
            <person name="Tulloss R.E."/>
            <person name="Uehling J."/>
            <person name="Grigoriev I.V."/>
            <person name="Vagvolgyi C."/>
            <person name="Papp T."/>
            <person name="Martin F.M."/>
            <person name="Miettinen O."/>
            <person name="Hibbett D.S."/>
            <person name="Nagy L.G."/>
        </authorList>
    </citation>
    <scope>NUCLEOTIDE SEQUENCE [LARGE SCALE GENOMIC DNA]</scope>
    <source>
        <strain evidence="4 5">CBS 309.79</strain>
    </source>
</reference>
<feature type="region of interest" description="Disordered" evidence="3">
    <location>
        <begin position="183"/>
        <end position="203"/>
    </location>
</feature>
<dbReference type="OrthoDB" id="19419at2759"/>
<evidence type="ECO:0008006" key="6">
    <source>
        <dbReference type="Google" id="ProtNLM"/>
    </source>
</evidence>
<evidence type="ECO:0000256" key="2">
    <source>
        <dbReference type="RuleBase" id="RU003876"/>
    </source>
</evidence>
<dbReference type="GO" id="GO:0005634">
    <property type="term" value="C:nucleus"/>
    <property type="evidence" value="ECO:0007669"/>
    <property type="project" value="InterPro"/>
</dbReference>
<feature type="compositionally biased region" description="Acidic residues" evidence="3">
    <location>
        <begin position="190"/>
        <end position="199"/>
    </location>
</feature>
<dbReference type="Gene3D" id="3.30.1120.90">
    <property type="entry name" value="Nucleosome assembly protein"/>
    <property type="match status" value="1"/>
</dbReference>
<gene>
    <name evidence="4" type="ORF">BDV98DRAFT_559516</name>
</gene>
<dbReference type="PANTHER" id="PTHR11875">
    <property type="entry name" value="TESTIS-SPECIFIC Y-ENCODED PROTEIN"/>
    <property type="match status" value="1"/>
</dbReference>
<comment type="similarity">
    <text evidence="1 2">Belongs to the nucleosome assembly protein (NAP) family.</text>
</comment>
<dbReference type="AlphaFoldDB" id="A0A5C3QYS6"/>
<keyword evidence="5" id="KW-1185">Reference proteome</keyword>
<organism evidence="4 5">
    <name type="scientific">Pterulicium gracile</name>
    <dbReference type="NCBI Taxonomy" id="1884261"/>
    <lineage>
        <taxon>Eukaryota</taxon>
        <taxon>Fungi</taxon>
        <taxon>Dikarya</taxon>
        <taxon>Basidiomycota</taxon>
        <taxon>Agaricomycotina</taxon>
        <taxon>Agaricomycetes</taxon>
        <taxon>Agaricomycetidae</taxon>
        <taxon>Agaricales</taxon>
        <taxon>Pleurotineae</taxon>
        <taxon>Pterulaceae</taxon>
        <taxon>Pterulicium</taxon>
    </lineage>
</organism>
<dbReference type="InterPro" id="IPR037231">
    <property type="entry name" value="NAP-like_sf"/>
</dbReference>
<sequence length="270" mass="30212">MSGVKRTSPGAEEQKNPLALTLSDDDGLKLENAQKAIARVELKIQRIAEVQLVAAYEARRAITKTIPKFWAIALMNHTIFGISCQHNADQQAISYLEDVRVDRDPKEPRCFTLEFHFKENPYFTDSVLKKEYKYTPPTASADDKPDEDGITDAMLDFSWGRDVVASKMPISWKDPAKALTKLYPAQGGGDNDDDDDDATDTGSFFNFFETTDDPLELGNSIANEVYPEAIDFFLGNTGDDGEIDSDEEDDDDDDAEEIDLEKPKPKKQKV</sequence>
<name>A0A5C3QYS6_9AGAR</name>
<dbReference type="GO" id="GO:0006334">
    <property type="term" value="P:nucleosome assembly"/>
    <property type="evidence" value="ECO:0007669"/>
    <property type="project" value="InterPro"/>
</dbReference>
<evidence type="ECO:0000313" key="5">
    <source>
        <dbReference type="Proteomes" id="UP000305067"/>
    </source>
</evidence>
<dbReference type="Proteomes" id="UP000305067">
    <property type="component" value="Unassembled WGS sequence"/>
</dbReference>
<dbReference type="STRING" id="1884261.A0A5C3QYS6"/>
<evidence type="ECO:0000256" key="3">
    <source>
        <dbReference type="SAM" id="MobiDB-lite"/>
    </source>
</evidence>
<protein>
    <recommendedName>
        <fullName evidence="6">Nucleosome assembly protein</fullName>
    </recommendedName>
</protein>
<dbReference type="EMBL" id="ML178815">
    <property type="protein sequence ID" value="TFL06497.1"/>
    <property type="molecule type" value="Genomic_DNA"/>
</dbReference>